<dbReference type="SUPFAM" id="SSF52540">
    <property type="entry name" value="P-loop containing nucleoside triphosphate hydrolases"/>
    <property type="match status" value="1"/>
</dbReference>
<sequence length="221" mass="25448">MAGFLTDLVKPCVEKLINGAIAESSYICCFTCIVKDFEEEKARLEVERTTFKQRVDVTTRRGEDVQAYARFWEEEAEKLIQEDTKTKQKCFFGFCCHCIWRYRRGKELANKKEQIKKIMETGKELAIGLPAHLPDVERYSSHHYIPFKSRKFKYKELLDALNDENNYIVGLQGMGGTGKTTLVKEVGKELKRSKQFTQVVDTTVSFSPDIKKIQDDIAGPL</sequence>
<evidence type="ECO:0000259" key="2">
    <source>
        <dbReference type="Pfam" id="PF00931"/>
    </source>
</evidence>
<dbReference type="InterPro" id="IPR027417">
    <property type="entry name" value="P-loop_NTPase"/>
</dbReference>
<dbReference type="Gene3D" id="3.40.50.300">
    <property type="entry name" value="P-loop containing nucleotide triphosphate hydrolases"/>
    <property type="match status" value="1"/>
</dbReference>
<keyword evidence="4" id="KW-1185">Reference proteome</keyword>
<protein>
    <submittedName>
        <fullName evidence="3">CC-NBS-LRR resistance protein</fullName>
    </submittedName>
</protein>
<keyword evidence="1" id="KW-0611">Plant defense</keyword>
<reference evidence="3 4" key="1">
    <citation type="journal article" date="2018" name="Front. Plant Sci.">
        <title>Red Clover (Trifolium pratense) and Zigzag Clover (T. medium) - A Picture of Genomic Similarities and Differences.</title>
        <authorList>
            <person name="Dluhosova J."/>
            <person name="Istvanek J."/>
            <person name="Nedelnik J."/>
            <person name="Repkova J."/>
        </authorList>
    </citation>
    <scope>NUCLEOTIDE SEQUENCE [LARGE SCALE GENOMIC DNA]</scope>
    <source>
        <strain evidence="4">cv. 10/8</strain>
        <tissue evidence="3">Leaf</tissue>
    </source>
</reference>
<dbReference type="Proteomes" id="UP000265520">
    <property type="component" value="Unassembled WGS sequence"/>
</dbReference>
<dbReference type="EMBL" id="LXQA010086759">
    <property type="protein sequence ID" value="MCI13071.1"/>
    <property type="molecule type" value="Genomic_DNA"/>
</dbReference>
<dbReference type="InterPro" id="IPR002182">
    <property type="entry name" value="NB-ARC"/>
</dbReference>
<evidence type="ECO:0000256" key="1">
    <source>
        <dbReference type="ARBA" id="ARBA00022821"/>
    </source>
</evidence>
<feature type="non-terminal residue" evidence="3">
    <location>
        <position position="221"/>
    </location>
</feature>
<name>A0A392PLU9_9FABA</name>
<dbReference type="InterPro" id="IPR050905">
    <property type="entry name" value="Plant_NBS-LRR"/>
</dbReference>
<evidence type="ECO:0000313" key="3">
    <source>
        <dbReference type="EMBL" id="MCI13071.1"/>
    </source>
</evidence>
<dbReference type="GO" id="GO:0043531">
    <property type="term" value="F:ADP binding"/>
    <property type="evidence" value="ECO:0007669"/>
    <property type="project" value="InterPro"/>
</dbReference>
<dbReference type="PANTHER" id="PTHR33463">
    <property type="entry name" value="NB-ARC DOMAIN-CONTAINING PROTEIN-RELATED"/>
    <property type="match status" value="1"/>
</dbReference>
<dbReference type="AlphaFoldDB" id="A0A392PLU9"/>
<dbReference type="Pfam" id="PF00931">
    <property type="entry name" value="NB-ARC"/>
    <property type="match status" value="1"/>
</dbReference>
<proteinExistence type="predicted"/>
<accession>A0A392PLU9</accession>
<feature type="domain" description="NB-ARC" evidence="2">
    <location>
        <begin position="156"/>
        <end position="218"/>
    </location>
</feature>
<comment type="caution">
    <text evidence="3">The sequence shown here is derived from an EMBL/GenBank/DDBJ whole genome shotgun (WGS) entry which is preliminary data.</text>
</comment>
<dbReference type="PANTHER" id="PTHR33463:SF105">
    <property type="entry name" value="AND NB-ARC DOMAIN DISEASE RESISTANCE PROTEIN, PUTATIVE-RELATED"/>
    <property type="match status" value="1"/>
</dbReference>
<organism evidence="3 4">
    <name type="scientific">Trifolium medium</name>
    <dbReference type="NCBI Taxonomy" id="97028"/>
    <lineage>
        <taxon>Eukaryota</taxon>
        <taxon>Viridiplantae</taxon>
        <taxon>Streptophyta</taxon>
        <taxon>Embryophyta</taxon>
        <taxon>Tracheophyta</taxon>
        <taxon>Spermatophyta</taxon>
        <taxon>Magnoliopsida</taxon>
        <taxon>eudicotyledons</taxon>
        <taxon>Gunneridae</taxon>
        <taxon>Pentapetalae</taxon>
        <taxon>rosids</taxon>
        <taxon>fabids</taxon>
        <taxon>Fabales</taxon>
        <taxon>Fabaceae</taxon>
        <taxon>Papilionoideae</taxon>
        <taxon>50 kb inversion clade</taxon>
        <taxon>NPAAA clade</taxon>
        <taxon>Hologalegina</taxon>
        <taxon>IRL clade</taxon>
        <taxon>Trifolieae</taxon>
        <taxon>Trifolium</taxon>
    </lineage>
</organism>
<evidence type="ECO:0000313" key="4">
    <source>
        <dbReference type="Proteomes" id="UP000265520"/>
    </source>
</evidence>